<dbReference type="InterPro" id="IPR011250">
    <property type="entry name" value="OMP/PagP_B-barrel"/>
</dbReference>
<dbReference type="Proteomes" id="UP000321291">
    <property type="component" value="Chromosome"/>
</dbReference>
<dbReference type="KEGG" id="agi:FSB73_11230"/>
<evidence type="ECO:0000259" key="1">
    <source>
        <dbReference type="Pfam" id="PF19573"/>
    </source>
</evidence>
<dbReference type="EMBL" id="CP042434">
    <property type="protein sequence ID" value="QEC72160.1"/>
    <property type="molecule type" value="Genomic_DNA"/>
</dbReference>
<proteinExistence type="predicted"/>
<protein>
    <submittedName>
        <fullName evidence="2">Outer membrane beta-barrel protein</fullName>
    </submittedName>
</protein>
<gene>
    <name evidence="2" type="ORF">FSB73_11230</name>
</gene>
<evidence type="ECO:0000313" key="3">
    <source>
        <dbReference type="Proteomes" id="UP000321291"/>
    </source>
</evidence>
<feature type="domain" description="DUF6089" evidence="1">
    <location>
        <begin position="35"/>
        <end position="218"/>
    </location>
</feature>
<dbReference type="SUPFAM" id="SSF56925">
    <property type="entry name" value="OMPA-like"/>
    <property type="match status" value="1"/>
</dbReference>
<organism evidence="2 3">
    <name type="scientific">Arachidicoccus ginsenosidivorans</name>
    <dbReference type="NCBI Taxonomy" id="496057"/>
    <lineage>
        <taxon>Bacteria</taxon>
        <taxon>Pseudomonadati</taxon>
        <taxon>Bacteroidota</taxon>
        <taxon>Chitinophagia</taxon>
        <taxon>Chitinophagales</taxon>
        <taxon>Chitinophagaceae</taxon>
        <taxon>Arachidicoccus</taxon>
    </lineage>
</organism>
<keyword evidence="3" id="KW-1185">Reference proteome</keyword>
<dbReference type="AlphaFoldDB" id="A0A5B8VKX4"/>
<accession>A0A5B8VKX4</accession>
<dbReference type="InterPro" id="IPR045743">
    <property type="entry name" value="DUF6089"/>
</dbReference>
<name>A0A5B8VKX4_9BACT</name>
<dbReference type="Pfam" id="PF19573">
    <property type="entry name" value="DUF6089"/>
    <property type="match status" value="1"/>
</dbReference>
<sequence length="291" mass="31971">MQINTAKTGLTDLFFDLWGVGLHAQSASYQYQPQAEVGIGLGTAHYFGDLNPEGGLSPVHYSAGLFYQRYMGNYIAMRLSANYIHLAASDKDNQSDAYHGRGLDFTNNVMELTLTGSFNFFRYAPGVAGHSFTPYVGLGIGGIYTDPYTKTDQGEKVKLRKLGTEGQNSTTPHDGKKYGPLAMVFPLSVGVRQALSPKLNIFAEATYRFTKTDYLDDVSTTYAGKEAFDPANYKSSPGQAAEALELQDRNLDGKPRMQGWQRGNSLASDRYLTLQIGLSFNFGSCNCPMVY</sequence>
<dbReference type="Gene3D" id="2.40.160.20">
    <property type="match status" value="1"/>
</dbReference>
<evidence type="ECO:0000313" key="2">
    <source>
        <dbReference type="EMBL" id="QEC72160.1"/>
    </source>
</evidence>
<reference evidence="2 3" key="1">
    <citation type="journal article" date="2017" name="Int. J. Syst. Evol. Microbiol.">
        <title>Arachidicoccus ginsenosidivorans sp. nov., with ginsenoside-converting activity isolated from ginseng cultivating soil.</title>
        <authorList>
            <person name="Siddiqi M.Z."/>
            <person name="Aslam Z."/>
            <person name="Im W.T."/>
        </authorList>
    </citation>
    <scope>NUCLEOTIDE SEQUENCE [LARGE SCALE GENOMIC DNA]</scope>
    <source>
        <strain evidence="2 3">Gsoil 809</strain>
    </source>
</reference>